<evidence type="ECO:0000256" key="1">
    <source>
        <dbReference type="SAM" id="Phobius"/>
    </source>
</evidence>
<dbReference type="Gramene" id="KMT11251">
    <property type="protein sequence ID" value="KMT11251"/>
    <property type="gene ID" value="BVRB_5g110200"/>
</dbReference>
<name>A0A0J8F5M8_BETVV</name>
<keyword evidence="1" id="KW-1133">Transmembrane helix</keyword>
<sequence length="133" mass="14482">MDQSYLLERLDRAYLGSLQGGVLEEGPPLGRNFLVIDYRLLVVPSLGNSLLSILLGLLYSLVGLLAVYEGLPPPLAGRLPLSCGDLDNMFELRHLLLKGLVSLYHGLLILREPHLGQAQPTNDSCPFVAGHLP</sequence>
<reference evidence="2 3" key="1">
    <citation type="journal article" date="2014" name="Nature">
        <title>The genome of the recently domesticated crop plant sugar beet (Beta vulgaris).</title>
        <authorList>
            <person name="Dohm J.C."/>
            <person name="Minoche A.E."/>
            <person name="Holtgrawe D."/>
            <person name="Capella-Gutierrez S."/>
            <person name="Zakrzewski F."/>
            <person name="Tafer H."/>
            <person name="Rupp O."/>
            <person name="Sorensen T.R."/>
            <person name="Stracke R."/>
            <person name="Reinhardt R."/>
            <person name="Goesmann A."/>
            <person name="Kraft T."/>
            <person name="Schulz B."/>
            <person name="Stadler P.F."/>
            <person name="Schmidt T."/>
            <person name="Gabaldon T."/>
            <person name="Lehrach H."/>
            <person name="Weisshaar B."/>
            <person name="Himmelbauer H."/>
        </authorList>
    </citation>
    <scope>NUCLEOTIDE SEQUENCE [LARGE SCALE GENOMIC DNA]</scope>
    <source>
        <tissue evidence="2">Taproot</tissue>
    </source>
</reference>
<proteinExistence type="predicted"/>
<organism evidence="2 3">
    <name type="scientific">Beta vulgaris subsp. vulgaris</name>
    <name type="common">Beet</name>
    <dbReference type="NCBI Taxonomy" id="3555"/>
    <lineage>
        <taxon>Eukaryota</taxon>
        <taxon>Viridiplantae</taxon>
        <taxon>Streptophyta</taxon>
        <taxon>Embryophyta</taxon>
        <taxon>Tracheophyta</taxon>
        <taxon>Spermatophyta</taxon>
        <taxon>Magnoliopsida</taxon>
        <taxon>eudicotyledons</taxon>
        <taxon>Gunneridae</taxon>
        <taxon>Pentapetalae</taxon>
        <taxon>Caryophyllales</taxon>
        <taxon>Chenopodiaceae</taxon>
        <taxon>Betoideae</taxon>
        <taxon>Beta</taxon>
    </lineage>
</organism>
<dbReference type="AlphaFoldDB" id="A0A0J8F5M8"/>
<keyword evidence="1" id="KW-0812">Transmembrane</keyword>
<dbReference type="Proteomes" id="UP000035740">
    <property type="component" value="Chromosome 5"/>
</dbReference>
<keyword evidence="1" id="KW-0472">Membrane</keyword>
<dbReference type="EMBL" id="KQ090095">
    <property type="protein sequence ID" value="KMT11251.1"/>
    <property type="molecule type" value="Genomic_DNA"/>
</dbReference>
<keyword evidence="3" id="KW-1185">Reference proteome</keyword>
<evidence type="ECO:0000313" key="2">
    <source>
        <dbReference type="EMBL" id="KMT11251.1"/>
    </source>
</evidence>
<gene>
    <name evidence="2" type="ORF">BVRB_5g110200</name>
</gene>
<protein>
    <submittedName>
        <fullName evidence="2">Uncharacterized protein</fullName>
    </submittedName>
</protein>
<accession>A0A0J8F5M8</accession>
<evidence type="ECO:0000313" key="3">
    <source>
        <dbReference type="Proteomes" id="UP000035740"/>
    </source>
</evidence>
<feature type="transmembrane region" description="Helical" evidence="1">
    <location>
        <begin position="49"/>
        <end position="68"/>
    </location>
</feature>